<dbReference type="Gene3D" id="3.40.140.10">
    <property type="entry name" value="Cytidine Deaminase, domain 2"/>
    <property type="match status" value="1"/>
</dbReference>
<comment type="similarity">
    <text evidence="1">Belongs to the cytidine and deoxycytidylate deaminase family. ADAT2 subfamily.</text>
</comment>
<evidence type="ECO:0000256" key="6">
    <source>
        <dbReference type="ARBA" id="ARBA00022833"/>
    </source>
</evidence>
<dbReference type="InterPro" id="IPR016192">
    <property type="entry name" value="APOBEC/CMP_deaminase_Zn-bd"/>
</dbReference>
<evidence type="ECO:0000256" key="2">
    <source>
        <dbReference type="ARBA" id="ARBA00011738"/>
    </source>
</evidence>
<dbReference type="NCBIfam" id="NF008113">
    <property type="entry name" value="PRK10860.1"/>
    <property type="match status" value="1"/>
</dbReference>
<dbReference type="GO" id="GO:0008270">
    <property type="term" value="F:zinc ion binding"/>
    <property type="evidence" value="ECO:0007669"/>
    <property type="project" value="UniProtKB-UniRule"/>
</dbReference>
<comment type="function">
    <text evidence="8">Catalyzes the deamination of adenosine to inosine at the wobble position 34 of tRNA(Arg2).</text>
</comment>
<comment type="catalytic activity">
    <reaction evidence="7 8">
        <text>adenosine(34) in tRNA + H2O + H(+) = inosine(34) in tRNA + NH4(+)</text>
        <dbReference type="Rhea" id="RHEA:43168"/>
        <dbReference type="Rhea" id="RHEA-COMP:10373"/>
        <dbReference type="Rhea" id="RHEA-COMP:10374"/>
        <dbReference type="ChEBI" id="CHEBI:15377"/>
        <dbReference type="ChEBI" id="CHEBI:15378"/>
        <dbReference type="ChEBI" id="CHEBI:28938"/>
        <dbReference type="ChEBI" id="CHEBI:74411"/>
        <dbReference type="ChEBI" id="CHEBI:82852"/>
        <dbReference type="EC" id="3.5.4.33"/>
    </reaction>
</comment>
<gene>
    <name evidence="8 10" type="primary">tadA</name>
    <name evidence="10" type="ORF">NCTC10918_01737</name>
</gene>
<proteinExistence type="inferred from homology"/>
<feature type="binding site" evidence="8">
    <location>
        <position position="75"/>
    </location>
    <ligand>
        <name>Zn(2+)</name>
        <dbReference type="ChEBI" id="CHEBI:29105"/>
        <note>catalytic</note>
    </ligand>
</feature>
<sequence length="183" mass="19885">MEYNNSGAHAGDGEALSTIATLAEHERWMRLALDEGKRAACAGEIPIGAVVVNAEGEIIGSGHNSREHDHDPTGHAEIHAIRQAAQHLKTWRLEECTLVVTVEPCLMCAGAILMARIPTVVMGAWEEKTGAVGSQYDVLRDRRLGLDVQVYAGVLREECAGLMRTFFEARRPQQGSKPLGIFA</sequence>
<dbReference type="FunFam" id="3.40.140.10:FF:000005">
    <property type="entry name" value="tRNA-specific adenosine deaminase"/>
    <property type="match status" value="1"/>
</dbReference>
<dbReference type="PROSITE" id="PS51747">
    <property type="entry name" value="CYT_DCMP_DEAMINASES_2"/>
    <property type="match status" value="1"/>
</dbReference>
<dbReference type="InterPro" id="IPR028883">
    <property type="entry name" value="tRNA_aden_deaminase"/>
</dbReference>
<feature type="domain" description="CMP/dCMP-type deaminase" evidence="9">
    <location>
        <begin position="23"/>
        <end position="146"/>
    </location>
</feature>
<dbReference type="GO" id="GO:0002100">
    <property type="term" value="P:tRNA wobble adenosine to inosine editing"/>
    <property type="evidence" value="ECO:0007669"/>
    <property type="project" value="UniProtKB-UniRule"/>
</dbReference>
<feature type="active site" description="Proton donor" evidence="8">
    <location>
        <position position="77"/>
    </location>
</feature>
<accession>A0A3S5AGW5</accession>
<evidence type="ECO:0000259" key="9">
    <source>
        <dbReference type="PROSITE" id="PS51747"/>
    </source>
</evidence>
<dbReference type="InterPro" id="IPR016193">
    <property type="entry name" value="Cytidine_deaminase-like"/>
</dbReference>
<dbReference type="Proteomes" id="UP000270988">
    <property type="component" value="Chromosome"/>
</dbReference>
<evidence type="ECO:0000256" key="7">
    <source>
        <dbReference type="ARBA" id="ARBA00048045"/>
    </source>
</evidence>
<evidence type="ECO:0000256" key="8">
    <source>
        <dbReference type="HAMAP-Rule" id="MF_00972"/>
    </source>
</evidence>
<dbReference type="HAMAP" id="MF_00972">
    <property type="entry name" value="tRNA_aden_deaminase"/>
    <property type="match status" value="1"/>
</dbReference>
<name>A0A3S5AGW5_9MICC</name>
<keyword evidence="4 8" id="KW-0479">Metal-binding</keyword>
<dbReference type="SUPFAM" id="SSF53927">
    <property type="entry name" value="Cytidine deaminase-like"/>
    <property type="match status" value="1"/>
</dbReference>
<dbReference type="AlphaFoldDB" id="A0A3S5AGW5"/>
<dbReference type="STRING" id="762948.HMPREF0733_10664"/>
<dbReference type="PROSITE" id="PS00903">
    <property type="entry name" value="CYT_DCMP_DEAMINASES_1"/>
    <property type="match status" value="1"/>
</dbReference>
<protein>
    <recommendedName>
        <fullName evidence="8">tRNA-specific adenosine deaminase</fullName>
        <ecNumber evidence="8">3.5.4.33</ecNumber>
    </recommendedName>
</protein>
<dbReference type="InterPro" id="IPR002125">
    <property type="entry name" value="CMP_dCMP_dom"/>
</dbReference>
<evidence type="ECO:0000313" key="10">
    <source>
        <dbReference type="EMBL" id="VEJ30454.1"/>
    </source>
</evidence>
<organism evidence="10 11">
    <name type="scientific">Rothia dentocariosa</name>
    <dbReference type="NCBI Taxonomy" id="2047"/>
    <lineage>
        <taxon>Bacteria</taxon>
        <taxon>Bacillati</taxon>
        <taxon>Actinomycetota</taxon>
        <taxon>Actinomycetes</taxon>
        <taxon>Micrococcales</taxon>
        <taxon>Micrococcaceae</taxon>
        <taxon>Rothia</taxon>
    </lineage>
</organism>
<dbReference type="CDD" id="cd01285">
    <property type="entry name" value="nucleoside_deaminase"/>
    <property type="match status" value="1"/>
</dbReference>
<evidence type="ECO:0000256" key="1">
    <source>
        <dbReference type="ARBA" id="ARBA00010669"/>
    </source>
</evidence>
<evidence type="ECO:0000313" key="11">
    <source>
        <dbReference type="Proteomes" id="UP000270988"/>
    </source>
</evidence>
<reference evidence="10 11" key="1">
    <citation type="submission" date="2018-12" db="EMBL/GenBank/DDBJ databases">
        <authorList>
            <consortium name="Pathogen Informatics"/>
        </authorList>
    </citation>
    <scope>NUCLEOTIDE SEQUENCE [LARGE SCALE GENOMIC DNA]</scope>
    <source>
        <strain evidence="10 11">NCTC10918</strain>
    </source>
</reference>
<keyword evidence="3 8" id="KW-0819">tRNA processing</keyword>
<feature type="binding site" evidence="8">
    <location>
        <position position="108"/>
    </location>
    <ligand>
        <name>Zn(2+)</name>
        <dbReference type="ChEBI" id="CHEBI:29105"/>
        <note>catalytic</note>
    </ligand>
</feature>
<dbReference type="EMBL" id="LR134521">
    <property type="protein sequence ID" value="VEJ30454.1"/>
    <property type="molecule type" value="Genomic_DNA"/>
</dbReference>
<dbReference type="PANTHER" id="PTHR11079:SF202">
    <property type="entry name" value="TRNA-SPECIFIC ADENOSINE DEAMINASE"/>
    <property type="match status" value="1"/>
</dbReference>
<dbReference type="GO" id="GO:0052717">
    <property type="term" value="F:tRNA-specific adenosine-34 deaminase activity"/>
    <property type="evidence" value="ECO:0007669"/>
    <property type="project" value="UniProtKB-UniRule"/>
</dbReference>
<dbReference type="EC" id="3.5.4.33" evidence="8"/>
<dbReference type="PANTHER" id="PTHR11079">
    <property type="entry name" value="CYTOSINE DEAMINASE FAMILY MEMBER"/>
    <property type="match status" value="1"/>
</dbReference>
<feature type="binding site" evidence="8">
    <location>
        <position position="105"/>
    </location>
    <ligand>
        <name>Zn(2+)</name>
        <dbReference type="ChEBI" id="CHEBI:29105"/>
        <note>catalytic</note>
    </ligand>
</feature>
<comment type="cofactor">
    <cofactor evidence="8">
        <name>Zn(2+)</name>
        <dbReference type="ChEBI" id="CHEBI:29105"/>
    </cofactor>
    <text evidence="8">Binds 1 zinc ion per subunit.</text>
</comment>
<evidence type="ECO:0000256" key="3">
    <source>
        <dbReference type="ARBA" id="ARBA00022694"/>
    </source>
</evidence>
<evidence type="ECO:0000256" key="4">
    <source>
        <dbReference type="ARBA" id="ARBA00022723"/>
    </source>
</evidence>
<comment type="subunit">
    <text evidence="2 8">Homodimer.</text>
</comment>
<keyword evidence="6 8" id="KW-0862">Zinc</keyword>
<evidence type="ECO:0000256" key="5">
    <source>
        <dbReference type="ARBA" id="ARBA00022801"/>
    </source>
</evidence>
<dbReference type="Pfam" id="PF00383">
    <property type="entry name" value="dCMP_cyt_deam_1"/>
    <property type="match status" value="1"/>
</dbReference>
<keyword evidence="5 8" id="KW-0378">Hydrolase</keyword>